<comment type="subcellular location">
    <subcellularLocation>
        <location evidence="6">Cytoplasm</location>
    </subcellularLocation>
</comment>
<dbReference type="EMBL" id="CP002431">
    <property type="protein sequence ID" value="ADU62531.1"/>
    <property type="molecule type" value="Genomic_DNA"/>
</dbReference>
<dbReference type="SUPFAM" id="SSF53335">
    <property type="entry name" value="S-adenosyl-L-methionine-dependent methyltransferases"/>
    <property type="match status" value="1"/>
</dbReference>
<dbReference type="AlphaFoldDB" id="E6VWN0"/>
<dbReference type="GO" id="GO:0016279">
    <property type="term" value="F:protein-lysine N-methyltransferase activity"/>
    <property type="evidence" value="ECO:0007669"/>
    <property type="project" value="RHEA"/>
</dbReference>
<evidence type="ECO:0000256" key="6">
    <source>
        <dbReference type="HAMAP-Rule" id="MF_00735"/>
    </source>
</evidence>
<proteinExistence type="inferred from homology"/>
<comment type="catalytic activity">
    <reaction evidence="6">
        <text>L-lysyl-[protein] + 3 S-adenosyl-L-methionine = N(6),N(6),N(6)-trimethyl-L-lysyl-[protein] + 3 S-adenosyl-L-homocysteine + 3 H(+)</text>
        <dbReference type="Rhea" id="RHEA:54192"/>
        <dbReference type="Rhea" id="RHEA-COMP:9752"/>
        <dbReference type="Rhea" id="RHEA-COMP:13826"/>
        <dbReference type="ChEBI" id="CHEBI:15378"/>
        <dbReference type="ChEBI" id="CHEBI:29969"/>
        <dbReference type="ChEBI" id="CHEBI:57856"/>
        <dbReference type="ChEBI" id="CHEBI:59789"/>
        <dbReference type="ChEBI" id="CHEBI:61961"/>
    </reaction>
</comment>
<reference evidence="8" key="1">
    <citation type="submission" date="2010-12" db="EMBL/GenBank/DDBJ databases">
        <title>Complete sequence of Desulfovibrio aespoeensis Aspo-2.</title>
        <authorList>
            <consortium name="US DOE Joint Genome Institute"/>
            <person name="Lucas S."/>
            <person name="Copeland A."/>
            <person name="Lapidus A."/>
            <person name="Cheng J.-F."/>
            <person name="Goodwin L."/>
            <person name="Pitluck S."/>
            <person name="Chertkov O."/>
            <person name="Misra M."/>
            <person name="Detter J.C."/>
            <person name="Han C."/>
            <person name="Tapia R."/>
            <person name="Land M."/>
            <person name="Hauser L."/>
            <person name="Kyrpides N."/>
            <person name="Ivanova N."/>
            <person name="Ovchinnikova G."/>
            <person name="Pedersen K."/>
            <person name="Jagevall S."/>
            <person name="Hazen T."/>
            <person name="Woyke T."/>
        </authorList>
    </citation>
    <scope>NUCLEOTIDE SEQUENCE [LARGE SCALE GENOMIC DNA]</scope>
    <source>
        <strain evidence="8">ATCC 700646 / DSM 10631 / Aspo-2</strain>
    </source>
</reference>
<reference evidence="7 8" key="2">
    <citation type="journal article" date="2014" name="Genome Announc.">
        <title>Complete Genome Sequence of the Subsurface, Mesophilic Sulfate-Reducing Bacterium Desulfovibrio aespoeensis Aspo-2.</title>
        <authorList>
            <person name="Pedersen K."/>
            <person name="Bengtsson A."/>
            <person name="Edlund J."/>
            <person name="Rabe L."/>
            <person name="Hazen T."/>
            <person name="Chakraborty R."/>
            <person name="Goodwin L."/>
            <person name="Shapiro N."/>
        </authorList>
    </citation>
    <scope>NUCLEOTIDE SEQUENCE [LARGE SCALE GENOMIC DNA]</scope>
    <source>
        <strain evidence="8">ATCC 700646 / DSM 10631 / Aspo-2</strain>
    </source>
</reference>
<dbReference type="Proteomes" id="UP000002191">
    <property type="component" value="Chromosome"/>
</dbReference>
<dbReference type="HOGENOM" id="CLU_049382_3_1_7"/>
<dbReference type="InterPro" id="IPR004498">
    <property type="entry name" value="Ribosomal_PrmA_MeTrfase"/>
</dbReference>
<evidence type="ECO:0000256" key="5">
    <source>
        <dbReference type="ARBA" id="ARBA00022691"/>
    </source>
</evidence>
<dbReference type="eggNOG" id="COG2264">
    <property type="taxonomic scope" value="Bacteria"/>
</dbReference>
<feature type="binding site" evidence="6">
    <location>
        <position position="155"/>
    </location>
    <ligand>
        <name>S-adenosyl-L-methionine</name>
        <dbReference type="ChEBI" id="CHEBI:59789"/>
    </ligand>
</feature>
<accession>E6VWN0</accession>
<sequence>MSTLLKIEFVTAEDHADEAGIFIATKVPHGWEETPCGPGRRFTLYLEDHPLGMELIRAMETQFPDSEVTWSERESENWAMAWKDFFNPVNCGETFTILPPWLEDGSENGTTHIVIEPKMAFGTGHHSTTSLCLATIGTMAKDGVIEPGQSFLDLGTGSGILGIGLCKLGLTGIGLDIDPQAIECARENAEANAVAQSMRCAVGSIDFLEPEAVFNIVVANILSGPLIEMARDILLHVRPGGSLILSGILADKQKEAVTEAYERLGIGAPVINIEGEWACLVWERVEGWDRA</sequence>
<dbReference type="GO" id="GO:0005737">
    <property type="term" value="C:cytoplasm"/>
    <property type="evidence" value="ECO:0007669"/>
    <property type="project" value="UniProtKB-SubCell"/>
</dbReference>
<organism evidence="7 8">
    <name type="scientific">Pseudodesulfovibrio aespoeensis (strain ATCC 700646 / DSM 10631 / Aspo-2)</name>
    <name type="common">Desulfovibrio aespoeensis</name>
    <dbReference type="NCBI Taxonomy" id="643562"/>
    <lineage>
        <taxon>Bacteria</taxon>
        <taxon>Pseudomonadati</taxon>
        <taxon>Thermodesulfobacteriota</taxon>
        <taxon>Desulfovibrionia</taxon>
        <taxon>Desulfovibrionales</taxon>
        <taxon>Desulfovibrionaceae</taxon>
    </lineage>
</organism>
<dbReference type="CDD" id="cd02440">
    <property type="entry name" value="AdoMet_MTases"/>
    <property type="match status" value="1"/>
</dbReference>
<feature type="binding site" evidence="6">
    <location>
        <position position="220"/>
    </location>
    <ligand>
        <name>S-adenosyl-L-methionine</name>
        <dbReference type="ChEBI" id="CHEBI:59789"/>
    </ligand>
</feature>
<dbReference type="EC" id="2.1.1.-" evidence="6"/>
<gene>
    <name evidence="6" type="primary">prmA</name>
    <name evidence="7" type="ordered locus">Daes_1517</name>
</gene>
<dbReference type="HAMAP" id="MF_00735">
    <property type="entry name" value="Methyltr_PrmA"/>
    <property type="match status" value="1"/>
</dbReference>
<dbReference type="PANTHER" id="PTHR43648">
    <property type="entry name" value="ELECTRON TRANSFER FLAVOPROTEIN BETA SUBUNIT LYSINE METHYLTRANSFERASE"/>
    <property type="match status" value="1"/>
</dbReference>
<evidence type="ECO:0000256" key="1">
    <source>
        <dbReference type="ARBA" id="ARBA00009741"/>
    </source>
</evidence>
<evidence type="ECO:0000313" key="7">
    <source>
        <dbReference type="EMBL" id="ADU62531.1"/>
    </source>
</evidence>
<keyword evidence="5 6" id="KW-0949">S-adenosyl-L-methionine</keyword>
<keyword evidence="3 6" id="KW-0489">Methyltransferase</keyword>
<evidence type="ECO:0000256" key="2">
    <source>
        <dbReference type="ARBA" id="ARBA00022490"/>
    </source>
</evidence>
<dbReference type="InterPro" id="IPR050078">
    <property type="entry name" value="Ribosomal_L11_MeTrfase_PrmA"/>
</dbReference>
<comment type="function">
    <text evidence="6">Methylates ribosomal protein L11.</text>
</comment>
<dbReference type="Pfam" id="PF06325">
    <property type="entry name" value="PrmA"/>
    <property type="match status" value="1"/>
</dbReference>
<evidence type="ECO:0000256" key="4">
    <source>
        <dbReference type="ARBA" id="ARBA00022679"/>
    </source>
</evidence>
<dbReference type="Gene3D" id="3.40.50.150">
    <property type="entry name" value="Vaccinia Virus protein VP39"/>
    <property type="match status" value="1"/>
</dbReference>
<keyword evidence="4 6" id="KW-0808">Transferase</keyword>
<keyword evidence="8" id="KW-1185">Reference proteome</keyword>
<dbReference type="InterPro" id="IPR029063">
    <property type="entry name" value="SAM-dependent_MTases_sf"/>
</dbReference>
<protein>
    <recommendedName>
        <fullName evidence="6">Ribosomal protein L11 methyltransferase</fullName>
        <shortName evidence="6">L11 Mtase</shortName>
        <ecNumber evidence="6">2.1.1.-</ecNumber>
    </recommendedName>
</protein>
<comment type="similarity">
    <text evidence="1 6">Belongs to the methyltransferase superfamily. PrmA family.</text>
</comment>
<evidence type="ECO:0000313" key="8">
    <source>
        <dbReference type="Proteomes" id="UP000002191"/>
    </source>
</evidence>
<dbReference type="RefSeq" id="WP_013514458.1">
    <property type="nucleotide sequence ID" value="NC_014844.1"/>
</dbReference>
<dbReference type="PANTHER" id="PTHR43648:SF1">
    <property type="entry name" value="ELECTRON TRANSFER FLAVOPROTEIN BETA SUBUNIT LYSINE METHYLTRANSFERASE"/>
    <property type="match status" value="1"/>
</dbReference>
<feature type="binding site" evidence="6">
    <location>
        <position position="176"/>
    </location>
    <ligand>
        <name>S-adenosyl-L-methionine</name>
        <dbReference type="ChEBI" id="CHEBI:59789"/>
    </ligand>
</feature>
<dbReference type="STRING" id="643562.Daes_1517"/>
<name>E6VWN0_PSEA9</name>
<feature type="binding site" evidence="6">
    <location>
        <position position="129"/>
    </location>
    <ligand>
        <name>S-adenosyl-L-methionine</name>
        <dbReference type="ChEBI" id="CHEBI:59789"/>
    </ligand>
</feature>
<dbReference type="KEGG" id="das:Daes_1517"/>
<keyword evidence="2 6" id="KW-0963">Cytoplasm</keyword>
<dbReference type="GO" id="GO:0032259">
    <property type="term" value="P:methylation"/>
    <property type="evidence" value="ECO:0007669"/>
    <property type="project" value="UniProtKB-KW"/>
</dbReference>
<evidence type="ECO:0000256" key="3">
    <source>
        <dbReference type="ARBA" id="ARBA00022603"/>
    </source>
</evidence>
<dbReference type="OrthoDB" id="9785995at2"/>